<dbReference type="Pfam" id="PF00561">
    <property type="entry name" value="Abhydrolase_1"/>
    <property type="match status" value="1"/>
</dbReference>
<dbReference type="AlphaFoldDB" id="A0A0F0KT26"/>
<organism evidence="2 3">
    <name type="scientific">Microbacterium azadirachtae</name>
    <dbReference type="NCBI Taxonomy" id="582680"/>
    <lineage>
        <taxon>Bacteria</taxon>
        <taxon>Bacillati</taxon>
        <taxon>Actinomycetota</taxon>
        <taxon>Actinomycetes</taxon>
        <taxon>Micrococcales</taxon>
        <taxon>Microbacteriaceae</taxon>
        <taxon>Microbacterium</taxon>
    </lineage>
</organism>
<protein>
    <submittedName>
        <fullName evidence="2">Putative aminoacrylate hydrolase RutD</fullName>
    </submittedName>
</protein>
<accession>A0A0F0KT26</accession>
<dbReference type="OrthoDB" id="3210164at2"/>
<dbReference type="SUPFAM" id="SSF53474">
    <property type="entry name" value="alpha/beta-Hydrolases"/>
    <property type="match status" value="1"/>
</dbReference>
<dbReference type="EMBL" id="JYIT01000077">
    <property type="protein sequence ID" value="KJL23250.1"/>
    <property type="molecule type" value="Genomic_DNA"/>
</dbReference>
<keyword evidence="3" id="KW-1185">Reference proteome</keyword>
<comment type="caution">
    <text evidence="2">The sequence shown here is derived from an EMBL/GenBank/DDBJ whole genome shotgun (WGS) entry which is preliminary data.</text>
</comment>
<dbReference type="RefSeq" id="WP_045250724.1">
    <property type="nucleotide sequence ID" value="NZ_JYIT01000077.1"/>
</dbReference>
<evidence type="ECO:0000259" key="1">
    <source>
        <dbReference type="Pfam" id="PF00561"/>
    </source>
</evidence>
<proteinExistence type="predicted"/>
<dbReference type="InterPro" id="IPR029058">
    <property type="entry name" value="AB_hydrolase_fold"/>
</dbReference>
<dbReference type="InterPro" id="IPR000073">
    <property type="entry name" value="AB_hydrolase_1"/>
</dbReference>
<reference evidence="2 3" key="1">
    <citation type="submission" date="2015-02" db="EMBL/GenBank/DDBJ databases">
        <title>Draft genome sequences of ten Microbacterium spp. with emphasis on heavy metal contaminated environments.</title>
        <authorList>
            <person name="Corretto E."/>
        </authorList>
    </citation>
    <scope>NUCLEOTIDE SEQUENCE [LARGE SCALE GENOMIC DNA]</scope>
    <source>
        <strain evidence="2 3">DSM 23848</strain>
    </source>
</reference>
<name>A0A0F0KT26_9MICO</name>
<evidence type="ECO:0000313" key="2">
    <source>
        <dbReference type="EMBL" id="KJL23250.1"/>
    </source>
</evidence>
<dbReference type="Proteomes" id="UP000033448">
    <property type="component" value="Unassembled WGS sequence"/>
</dbReference>
<dbReference type="Gene3D" id="3.40.50.1820">
    <property type="entry name" value="alpha/beta hydrolase"/>
    <property type="match status" value="1"/>
</dbReference>
<evidence type="ECO:0000313" key="3">
    <source>
        <dbReference type="Proteomes" id="UP000033448"/>
    </source>
</evidence>
<keyword evidence="2" id="KW-0378">Hydrolase</keyword>
<gene>
    <name evidence="2" type="primary">rutD_2</name>
    <name evidence="2" type="ORF">RL72_02036</name>
</gene>
<feature type="domain" description="AB hydrolase-1" evidence="1">
    <location>
        <begin position="43"/>
        <end position="172"/>
    </location>
</feature>
<sequence length="295" mass="30644">MSDSSAVRTVATRTVGEGDDAITYDVHGDLATATAERPALFLFGAPMDATGFEILAAHFADRPVVTYDPRGAGRNPVDSSDIAVPQHADDLHRVISALGVGAVDAFGSSGGGVNLLALIAAHPEDVRIAVVHEPPVAEFLPDRDAVLAVTADMKRTFADEGDGPALAKFIQFVMLDGVVPDGYLDGPAPDPALFGLPTADDGSRTDPLFRNMPATIAYQPDVPALQAHGDRLVIAAGAESGETMPARAARAVAAVIGIEATEFPSNHGGFTEQPGFPSDPAGFAERLRSVLDERA</sequence>
<dbReference type="GO" id="GO:0016787">
    <property type="term" value="F:hydrolase activity"/>
    <property type="evidence" value="ECO:0007669"/>
    <property type="project" value="UniProtKB-KW"/>
</dbReference>
<dbReference type="PATRIC" id="fig|582680.7.peg.2084"/>